<dbReference type="Proteomes" id="UP000324748">
    <property type="component" value="Unassembled WGS sequence"/>
</dbReference>
<proteinExistence type="predicted"/>
<feature type="non-terminal residue" evidence="1">
    <location>
        <position position="1"/>
    </location>
</feature>
<organism evidence="1 2">
    <name type="scientific">Puccinia graminis f. sp. tritici</name>
    <dbReference type="NCBI Taxonomy" id="56615"/>
    <lineage>
        <taxon>Eukaryota</taxon>
        <taxon>Fungi</taxon>
        <taxon>Dikarya</taxon>
        <taxon>Basidiomycota</taxon>
        <taxon>Pucciniomycotina</taxon>
        <taxon>Pucciniomycetes</taxon>
        <taxon>Pucciniales</taxon>
        <taxon>Pucciniaceae</taxon>
        <taxon>Puccinia</taxon>
    </lineage>
</organism>
<gene>
    <name evidence="1" type="ORF">PGT21_024680</name>
</gene>
<sequence length="171" mass="19265">VLCASHASHPCPSLARSPSFRRFVSRPPGYTRREGRVKLDPSPIAVRDDRSRLMNENDFGSKGVPIMTFERLCTYYTLGLHLTQSEEFYCETRLHQTGWNLDETTKLVVRPGTTKPERYTALSLVCRVVSSSLRPRMRLGLGIQPVLHLRLKSSIEVYAVSLKPDCSSASV</sequence>
<evidence type="ECO:0000313" key="2">
    <source>
        <dbReference type="Proteomes" id="UP000324748"/>
    </source>
</evidence>
<evidence type="ECO:0000313" key="1">
    <source>
        <dbReference type="EMBL" id="KAA1097942.1"/>
    </source>
</evidence>
<accession>A0A5B0PAZ2</accession>
<dbReference type="EMBL" id="VSWC01000066">
    <property type="protein sequence ID" value="KAA1097942.1"/>
    <property type="molecule type" value="Genomic_DNA"/>
</dbReference>
<comment type="caution">
    <text evidence="1">The sequence shown here is derived from an EMBL/GenBank/DDBJ whole genome shotgun (WGS) entry which is preliminary data.</text>
</comment>
<name>A0A5B0PAZ2_PUCGR</name>
<keyword evidence="2" id="KW-1185">Reference proteome</keyword>
<dbReference type="AlphaFoldDB" id="A0A5B0PAZ2"/>
<reference evidence="1 2" key="1">
    <citation type="submission" date="2019-05" db="EMBL/GenBank/DDBJ databases">
        <title>Emergence of the Ug99 lineage of the wheat stem rust pathogen through somatic hybridization.</title>
        <authorList>
            <person name="Li F."/>
            <person name="Upadhyaya N.M."/>
            <person name="Sperschneider J."/>
            <person name="Matny O."/>
            <person name="Nguyen-Phuc H."/>
            <person name="Mago R."/>
            <person name="Raley C."/>
            <person name="Miller M.E."/>
            <person name="Silverstein K.A.T."/>
            <person name="Henningsen E."/>
            <person name="Hirsch C.D."/>
            <person name="Visser B."/>
            <person name="Pretorius Z.A."/>
            <person name="Steffenson B.J."/>
            <person name="Schwessinger B."/>
            <person name="Dodds P.N."/>
            <person name="Figueroa M."/>
        </authorList>
    </citation>
    <scope>NUCLEOTIDE SEQUENCE [LARGE SCALE GENOMIC DNA]</scope>
    <source>
        <strain evidence="1">21-0</strain>
    </source>
</reference>
<protein>
    <submittedName>
        <fullName evidence="1">Uncharacterized protein</fullName>
    </submittedName>
</protein>